<dbReference type="RefSeq" id="WP_015504408.1">
    <property type="nucleotide sequence ID" value="NZ_CAYARL010000024.1"/>
</dbReference>
<organism evidence="4 5">
    <name type="scientific">Methanomethylophilus alvi</name>
    <dbReference type="NCBI Taxonomy" id="1291540"/>
    <lineage>
        <taxon>Archaea</taxon>
        <taxon>Methanobacteriati</taxon>
        <taxon>Thermoplasmatota</taxon>
        <taxon>Thermoplasmata</taxon>
        <taxon>Methanomassiliicoccales</taxon>
        <taxon>Methanomethylophilaceae</taxon>
        <taxon>Methanomethylophilus</taxon>
    </lineage>
</organism>
<dbReference type="GO" id="GO:0006099">
    <property type="term" value="P:tricarboxylic acid cycle"/>
    <property type="evidence" value="ECO:0007669"/>
    <property type="project" value="TreeGrafter"/>
</dbReference>
<protein>
    <submittedName>
        <fullName evidence="4">Isocitrate dehydrogenase</fullName>
    </submittedName>
</protein>
<comment type="similarity">
    <text evidence="1">Belongs to the isocitrate and isopropylmalate dehydrogenases family.</text>
</comment>
<dbReference type="SUPFAM" id="SSF53659">
    <property type="entry name" value="Isocitrate/Isopropylmalate dehydrogenase-like"/>
    <property type="match status" value="1"/>
</dbReference>
<reference evidence="4 5" key="1">
    <citation type="submission" date="2016-10" db="EMBL/GenBank/DDBJ databases">
        <title>Complete genome of the TMA-utilizing, human hosted archaeon Methanomethylophilus alvus Gen. nov, sp. nov., strain Mx-05, derived from a pure culture.</title>
        <authorList>
            <person name="Brugere J.-F."/>
            <person name="Ben Hania W."/>
            <person name="Chaudhary P.P."/>
            <person name="Gaci N."/>
            <person name="Borrel G."/>
            <person name="Cao Van Tuat L."/>
            <person name="Fardeau M.-L."/>
            <person name="Harris H.M.B."/>
            <person name="O'Toole P.W."/>
            <person name="Ollivier B."/>
        </authorList>
    </citation>
    <scope>NUCLEOTIDE SEQUENCE [LARGE SCALE GENOMIC DNA]</scope>
    <source>
        <strain evidence="4 5">Mx-05</strain>
    </source>
</reference>
<dbReference type="GeneID" id="41321307"/>
<evidence type="ECO:0000256" key="1">
    <source>
        <dbReference type="ARBA" id="ARBA00007769"/>
    </source>
</evidence>
<evidence type="ECO:0000313" key="5">
    <source>
        <dbReference type="Proteomes" id="UP000273278"/>
    </source>
</evidence>
<evidence type="ECO:0000313" key="4">
    <source>
        <dbReference type="EMBL" id="AYQ54683.1"/>
    </source>
</evidence>
<dbReference type="InterPro" id="IPR024084">
    <property type="entry name" value="IsoPropMal-DH-like_dom"/>
</dbReference>
<proteinExistence type="inferred from homology"/>
<dbReference type="Pfam" id="PF00180">
    <property type="entry name" value="Iso_dh"/>
    <property type="match status" value="1"/>
</dbReference>
<evidence type="ECO:0000256" key="2">
    <source>
        <dbReference type="ARBA" id="ARBA00023002"/>
    </source>
</evidence>
<dbReference type="PANTHER" id="PTHR11835:SF34">
    <property type="entry name" value="ISOCITRATE DEHYDROGENASE [NAD] SUBUNIT ALPHA, MITOCHONDRIAL"/>
    <property type="match status" value="1"/>
</dbReference>
<dbReference type="AlphaFoldDB" id="A0A3G3IFQ3"/>
<dbReference type="SMART" id="SM01329">
    <property type="entry name" value="Iso_dh"/>
    <property type="match status" value="1"/>
</dbReference>
<dbReference type="PANTHER" id="PTHR11835">
    <property type="entry name" value="DECARBOXYLATING DEHYDROGENASES-ISOCITRATE, ISOPROPYLMALATE, TARTRATE"/>
    <property type="match status" value="1"/>
</dbReference>
<dbReference type="Proteomes" id="UP000273278">
    <property type="component" value="Chromosome"/>
</dbReference>
<name>A0A3G3IFQ3_9ARCH</name>
<gene>
    <name evidence="4" type="ORF">BKD89_02525</name>
</gene>
<dbReference type="Gene3D" id="3.40.718.10">
    <property type="entry name" value="Isopropylmalate Dehydrogenase"/>
    <property type="match status" value="1"/>
</dbReference>
<feature type="domain" description="Isopropylmalate dehydrogenase-like" evidence="3">
    <location>
        <begin position="44"/>
        <end position="381"/>
    </location>
</feature>
<dbReference type="OMA" id="WVFFREN"/>
<keyword evidence="2" id="KW-0560">Oxidoreductase</keyword>
<dbReference type="GO" id="GO:0004449">
    <property type="term" value="F:isocitrate dehydrogenase (NAD+) activity"/>
    <property type="evidence" value="ECO:0007669"/>
    <property type="project" value="TreeGrafter"/>
</dbReference>
<dbReference type="EMBL" id="CP017686">
    <property type="protein sequence ID" value="AYQ54683.1"/>
    <property type="molecule type" value="Genomic_DNA"/>
</dbReference>
<accession>A0A3G3IFQ3</accession>
<dbReference type="GO" id="GO:0006102">
    <property type="term" value="P:isocitrate metabolic process"/>
    <property type="evidence" value="ECO:0007669"/>
    <property type="project" value="TreeGrafter"/>
</dbReference>
<sequence length="406" mass="45239">MVDEKAIEAAQKQYGELLRKQLERVERLKNEPDWTDYSKLDKLIIGVCGGDGIGPYICNDARKVLEFLLADKIAAGKVEVRNIDGLTIERRVEVMKAIPDDTMEELKKCHVILKGPTTTPKKGDPWPNIESANVAMRKELDLFANIRPVSVPELGINWRFFRENTEGSYAVGSNGINVTDDLAIDYCVATTQGTERILRAGFDYAKKSGANYVSVITKANIIKTTDGKFLNIAEKVAKDYPEVRWDDWFIDITTAKLLDPARRSAFRVFVLPNLYGDIITDEAAQIQGGVGTAGSANIGKRYAMFEAIHGSAPRMVDEGRAKYADPCSMIKAVAMMLEHIGEVEKARKLDMALDVCVQFEKRLVMTGRDTGATGEEFAKYVIETVQRPDLEKVWKDYVDAAAAKQQ</sequence>
<evidence type="ECO:0000259" key="3">
    <source>
        <dbReference type="SMART" id="SM01329"/>
    </source>
</evidence>